<keyword evidence="2" id="KW-1185">Reference proteome</keyword>
<dbReference type="AlphaFoldDB" id="A0A517N2G2"/>
<evidence type="ECO:0000313" key="2">
    <source>
        <dbReference type="Proteomes" id="UP000319852"/>
    </source>
</evidence>
<dbReference type="EMBL" id="CP036263">
    <property type="protein sequence ID" value="QDT01329.1"/>
    <property type="molecule type" value="Genomic_DNA"/>
</dbReference>
<gene>
    <name evidence="1" type="ORF">HG15A2_46710</name>
</gene>
<dbReference type="KEGG" id="amob:HG15A2_46710"/>
<organism evidence="1 2">
    <name type="scientific">Adhaeretor mobilis</name>
    <dbReference type="NCBI Taxonomy" id="1930276"/>
    <lineage>
        <taxon>Bacteria</taxon>
        <taxon>Pseudomonadati</taxon>
        <taxon>Planctomycetota</taxon>
        <taxon>Planctomycetia</taxon>
        <taxon>Pirellulales</taxon>
        <taxon>Lacipirellulaceae</taxon>
        <taxon>Adhaeretor</taxon>
    </lineage>
</organism>
<evidence type="ECO:0000313" key="1">
    <source>
        <dbReference type="EMBL" id="QDT01329.1"/>
    </source>
</evidence>
<sequence length="73" mass="8044">MSLVSGMGVFFFVLMSVAPHEQLKSLEKTGSTDTFSVFRVVTLSSRQGRSVGATRFNRTVSQVDWGDEPICLD</sequence>
<name>A0A517N2G2_9BACT</name>
<protein>
    <submittedName>
        <fullName evidence="1">Uncharacterized protein</fullName>
    </submittedName>
</protein>
<dbReference type="Proteomes" id="UP000319852">
    <property type="component" value="Chromosome"/>
</dbReference>
<proteinExistence type="predicted"/>
<reference evidence="1 2" key="1">
    <citation type="submission" date="2019-02" db="EMBL/GenBank/DDBJ databases">
        <title>Deep-cultivation of Planctomycetes and their phenomic and genomic characterization uncovers novel biology.</title>
        <authorList>
            <person name="Wiegand S."/>
            <person name="Jogler M."/>
            <person name="Boedeker C."/>
            <person name="Pinto D."/>
            <person name="Vollmers J."/>
            <person name="Rivas-Marin E."/>
            <person name="Kohn T."/>
            <person name="Peeters S.H."/>
            <person name="Heuer A."/>
            <person name="Rast P."/>
            <person name="Oberbeckmann S."/>
            <person name="Bunk B."/>
            <person name="Jeske O."/>
            <person name="Meyerdierks A."/>
            <person name="Storesund J.E."/>
            <person name="Kallscheuer N."/>
            <person name="Luecker S."/>
            <person name="Lage O.M."/>
            <person name="Pohl T."/>
            <person name="Merkel B.J."/>
            <person name="Hornburger P."/>
            <person name="Mueller R.-W."/>
            <person name="Bruemmer F."/>
            <person name="Labrenz M."/>
            <person name="Spormann A.M."/>
            <person name="Op den Camp H."/>
            <person name="Overmann J."/>
            <person name="Amann R."/>
            <person name="Jetten M.S.M."/>
            <person name="Mascher T."/>
            <person name="Medema M.H."/>
            <person name="Devos D.P."/>
            <person name="Kaster A.-K."/>
            <person name="Ovreas L."/>
            <person name="Rohde M."/>
            <person name="Galperin M.Y."/>
            <person name="Jogler C."/>
        </authorList>
    </citation>
    <scope>NUCLEOTIDE SEQUENCE [LARGE SCALE GENOMIC DNA]</scope>
    <source>
        <strain evidence="1 2">HG15A2</strain>
    </source>
</reference>
<accession>A0A517N2G2</accession>